<feature type="region of interest" description="Disordered" evidence="1">
    <location>
        <begin position="540"/>
        <end position="568"/>
    </location>
</feature>
<evidence type="ECO:0000256" key="1">
    <source>
        <dbReference type="SAM" id="MobiDB-lite"/>
    </source>
</evidence>
<dbReference type="OrthoDB" id="2206777at2759"/>
<evidence type="ECO:0000313" key="2">
    <source>
        <dbReference type="EMBL" id="CDH56138.1"/>
    </source>
</evidence>
<evidence type="ECO:0000313" key="3">
    <source>
        <dbReference type="Proteomes" id="UP000027586"/>
    </source>
</evidence>
<name>A0A068S182_9FUNG</name>
<feature type="compositionally biased region" description="Acidic residues" evidence="1">
    <location>
        <begin position="167"/>
        <end position="182"/>
    </location>
</feature>
<feature type="region of interest" description="Disordered" evidence="1">
    <location>
        <begin position="147"/>
        <end position="182"/>
    </location>
</feature>
<organism evidence="2 3">
    <name type="scientific">Lichtheimia corymbifera JMRC:FSU:9682</name>
    <dbReference type="NCBI Taxonomy" id="1263082"/>
    <lineage>
        <taxon>Eukaryota</taxon>
        <taxon>Fungi</taxon>
        <taxon>Fungi incertae sedis</taxon>
        <taxon>Mucoromycota</taxon>
        <taxon>Mucoromycotina</taxon>
        <taxon>Mucoromycetes</taxon>
        <taxon>Mucorales</taxon>
        <taxon>Lichtheimiaceae</taxon>
        <taxon>Lichtheimia</taxon>
    </lineage>
</organism>
<accession>A0A068S182</accession>
<keyword evidence="3" id="KW-1185">Reference proteome</keyword>
<dbReference type="AlphaFoldDB" id="A0A068S182"/>
<comment type="caution">
    <text evidence="2">The sequence shown here is derived from an EMBL/GenBank/DDBJ whole genome shotgun (WGS) entry which is preliminary data.</text>
</comment>
<dbReference type="VEuPathDB" id="FungiDB:LCOR_07221.1"/>
<feature type="compositionally biased region" description="Basic and acidic residues" evidence="1">
    <location>
        <begin position="540"/>
        <end position="550"/>
    </location>
</feature>
<dbReference type="EMBL" id="CBTN010000035">
    <property type="protein sequence ID" value="CDH56138.1"/>
    <property type="molecule type" value="Genomic_DNA"/>
</dbReference>
<dbReference type="Proteomes" id="UP000027586">
    <property type="component" value="Unassembled WGS sequence"/>
</dbReference>
<protein>
    <submittedName>
        <fullName evidence="2">Uncharacterized protein</fullName>
    </submittedName>
</protein>
<sequence length="568" mass="64808">MTNLKKQKFPHNTDPTKQYFSSHPDQWDFPTFRAHFPHTPVKTALNQYQNALRWILQHDIDRRIRSRVNNLKRDWRKPSSDVLEALSTQAPPPSTSVNVEHVIIGDNNNVTGDNNTIVNHYTKREREDAGEQEENDKGSLGLQQVDAEDEEQERDMASLKSPKAASDDEEQEVTDDEEQDDDIEVMTLWDGWLEFLQQGNENSEFGLYSPEASGIILCGEGVQKRDCMSDGFYEGVQDVTRKRAKIEKAHHRIEDVLDGVLDAATLQELDEEIADISAKRAAPELRNKLLFVKKLLSTIADNVYSGVMDPFHSENSWSQGILWPVMMACAQYIRRENKEDVAFFPGEEELFSMTIAGAATSGAPYYADSVLRLTDKNNIEICLLETSKAFQKATKSKISFDHHKGMFALLSMLKRIANAYNLSNYDQLSELELLFLHAHGDEVRVWGLSTPQEGVYIMSKRLKIKMPNKFSNKAEELSSFVQSCWELLALLEDSVDALRRLESDHSKTKRQFRYKEDEYPVERMLSSLVNPRILKIAEKRHAKETADDGPKSSPFAAHSDCSSEYQAY</sequence>
<reference evidence="2" key="1">
    <citation type="submission" date="2013-08" db="EMBL/GenBank/DDBJ databases">
        <title>Gene expansion shapes genome architecture in the human pathogen Lichtheimia corymbifera: an evolutionary genomics analysis in the ancient terrestrial Mucorales (Mucoromycotina).</title>
        <authorList>
            <person name="Schwartze V.U."/>
            <person name="Winter S."/>
            <person name="Shelest E."/>
            <person name="Marcet-Houben M."/>
            <person name="Horn F."/>
            <person name="Wehner S."/>
            <person name="Hoffmann K."/>
            <person name="Riege K."/>
            <person name="Sammeth M."/>
            <person name="Nowrousian M."/>
            <person name="Valiante V."/>
            <person name="Linde J."/>
            <person name="Jacobsen I.D."/>
            <person name="Marz M."/>
            <person name="Brakhage A.A."/>
            <person name="Gabaldon T."/>
            <person name="Bocker S."/>
            <person name="Voigt K."/>
        </authorList>
    </citation>
    <scope>NUCLEOTIDE SEQUENCE [LARGE SCALE GENOMIC DNA]</scope>
    <source>
        <strain evidence="2">FSU 9682</strain>
    </source>
</reference>
<gene>
    <name evidence="2" type="ORF">LCOR_07221.1</name>
</gene>
<proteinExistence type="predicted"/>